<sequence length="314" mass="33489">MKSHLVLLATTLLAGSITSQNVTTDNISDNLPQVDYKLCAPSFSYKEREYLGCIEVDSIGKPWCELAKPYGKAKQTRGFCQVDTIPKAMSINAKGIAVECNPFSNTPSGKVLGCYTEGAKSKKFLCDVGNKPVTCEGLQSNKNPTDHQSKDPNLELVGKKPAKQLEQGKGEATTAADPHATQANASGESVPKGLIAGLASAGCVGLLAVGLFVVRKRSTSRQLKARLNESAALESIHSDLPLAARAPMEKSVSAKGPFLVVSTYTPTLGDEIEVLPGDMVTLLLEYDDGWAQGINETRGKVKGVFPKHCLEPWA</sequence>
<proteinExistence type="predicted"/>
<reference evidence="8 9" key="1">
    <citation type="submission" date="2023-04" db="EMBL/GenBank/DDBJ databases">
        <title>Genome of Basidiobolus ranarum AG-B5.</title>
        <authorList>
            <person name="Stajich J.E."/>
            <person name="Carter-House D."/>
            <person name="Gryganskyi A."/>
        </authorList>
    </citation>
    <scope>NUCLEOTIDE SEQUENCE [LARGE SCALE GENOMIC DNA]</scope>
    <source>
        <strain evidence="8 9">AG-B5</strain>
    </source>
</reference>
<evidence type="ECO:0000256" key="1">
    <source>
        <dbReference type="ARBA" id="ARBA00022443"/>
    </source>
</evidence>
<evidence type="ECO:0000256" key="3">
    <source>
        <dbReference type="PROSITE-ProRule" id="PRU00192"/>
    </source>
</evidence>
<feature type="compositionally biased region" description="Basic and acidic residues" evidence="4">
    <location>
        <begin position="144"/>
        <end position="153"/>
    </location>
</feature>
<keyword evidence="5" id="KW-1133">Transmembrane helix</keyword>
<organism evidence="8 9">
    <name type="scientific">Basidiobolus ranarum</name>
    <dbReference type="NCBI Taxonomy" id="34480"/>
    <lineage>
        <taxon>Eukaryota</taxon>
        <taxon>Fungi</taxon>
        <taxon>Fungi incertae sedis</taxon>
        <taxon>Zoopagomycota</taxon>
        <taxon>Entomophthoromycotina</taxon>
        <taxon>Basidiobolomycetes</taxon>
        <taxon>Basidiobolales</taxon>
        <taxon>Basidiobolaceae</taxon>
        <taxon>Basidiobolus</taxon>
    </lineage>
</organism>
<accession>A0ABR2WZ74</accession>
<keyword evidence="6" id="KW-0732">Signal</keyword>
<feature type="chain" id="PRO_5045241156" description="SH3 domain-containing protein" evidence="6">
    <location>
        <begin position="20"/>
        <end position="314"/>
    </location>
</feature>
<dbReference type="InterPro" id="IPR036028">
    <property type="entry name" value="SH3-like_dom_sf"/>
</dbReference>
<evidence type="ECO:0000259" key="7">
    <source>
        <dbReference type="PROSITE" id="PS50002"/>
    </source>
</evidence>
<name>A0ABR2WZ74_9FUNG</name>
<feature type="domain" description="SH3" evidence="7">
    <location>
        <begin position="253"/>
        <end position="314"/>
    </location>
</feature>
<keyword evidence="9" id="KW-1185">Reference proteome</keyword>
<protein>
    <recommendedName>
        <fullName evidence="7">SH3 domain-containing protein</fullName>
    </recommendedName>
</protein>
<feature type="region of interest" description="Disordered" evidence="4">
    <location>
        <begin position="137"/>
        <end position="187"/>
    </location>
</feature>
<dbReference type="Proteomes" id="UP001479436">
    <property type="component" value="Unassembled WGS sequence"/>
</dbReference>
<keyword evidence="5" id="KW-0812">Transmembrane</keyword>
<dbReference type="PROSITE" id="PS50002">
    <property type="entry name" value="SH3"/>
    <property type="match status" value="1"/>
</dbReference>
<dbReference type="Gene3D" id="2.30.30.40">
    <property type="entry name" value="SH3 Domains"/>
    <property type="match status" value="1"/>
</dbReference>
<evidence type="ECO:0000313" key="9">
    <source>
        <dbReference type="Proteomes" id="UP001479436"/>
    </source>
</evidence>
<dbReference type="SUPFAM" id="SSF57440">
    <property type="entry name" value="Kringle-like"/>
    <property type="match status" value="1"/>
</dbReference>
<comment type="caution">
    <text evidence="8">The sequence shown here is derived from an EMBL/GenBank/DDBJ whole genome shotgun (WGS) entry which is preliminary data.</text>
</comment>
<dbReference type="Gene3D" id="2.10.10.10">
    <property type="entry name" value="Fibronectin, type II, collagen-binding"/>
    <property type="match status" value="1"/>
</dbReference>
<evidence type="ECO:0000313" key="8">
    <source>
        <dbReference type="EMBL" id="KAK9766820.1"/>
    </source>
</evidence>
<evidence type="ECO:0000256" key="2">
    <source>
        <dbReference type="ARBA" id="ARBA00023157"/>
    </source>
</evidence>
<keyword evidence="2" id="KW-1015">Disulfide bond</keyword>
<evidence type="ECO:0000256" key="6">
    <source>
        <dbReference type="SAM" id="SignalP"/>
    </source>
</evidence>
<dbReference type="InterPro" id="IPR036943">
    <property type="entry name" value="FN_type2_sf"/>
</dbReference>
<gene>
    <name evidence="8" type="ORF">K7432_003811</name>
</gene>
<feature type="signal peptide" evidence="6">
    <location>
        <begin position="1"/>
        <end position="19"/>
    </location>
</feature>
<keyword evidence="5" id="KW-0472">Membrane</keyword>
<dbReference type="SUPFAM" id="SSF50044">
    <property type="entry name" value="SH3-domain"/>
    <property type="match status" value="1"/>
</dbReference>
<feature type="transmembrane region" description="Helical" evidence="5">
    <location>
        <begin position="194"/>
        <end position="214"/>
    </location>
</feature>
<dbReference type="SMART" id="SM00326">
    <property type="entry name" value="SH3"/>
    <property type="match status" value="1"/>
</dbReference>
<dbReference type="Pfam" id="PF14604">
    <property type="entry name" value="SH3_9"/>
    <property type="match status" value="1"/>
</dbReference>
<evidence type="ECO:0000256" key="4">
    <source>
        <dbReference type="SAM" id="MobiDB-lite"/>
    </source>
</evidence>
<keyword evidence="1 3" id="KW-0728">SH3 domain</keyword>
<dbReference type="EMBL" id="JASJQH010000121">
    <property type="protein sequence ID" value="KAK9766820.1"/>
    <property type="molecule type" value="Genomic_DNA"/>
</dbReference>
<dbReference type="InterPro" id="IPR001452">
    <property type="entry name" value="SH3_domain"/>
</dbReference>
<dbReference type="InterPro" id="IPR013806">
    <property type="entry name" value="Kringle-like"/>
</dbReference>
<evidence type="ECO:0000256" key="5">
    <source>
        <dbReference type="SAM" id="Phobius"/>
    </source>
</evidence>